<keyword evidence="2" id="KW-0067">ATP-binding</keyword>
<evidence type="ECO:0000313" key="4">
    <source>
        <dbReference type="EMBL" id="KAK7249568.1"/>
    </source>
</evidence>
<evidence type="ECO:0000313" key="5">
    <source>
        <dbReference type="Proteomes" id="UP001363151"/>
    </source>
</evidence>
<dbReference type="EMBL" id="JBBJCI010000050">
    <property type="protein sequence ID" value="KAK7249568.1"/>
    <property type="molecule type" value="Genomic_DNA"/>
</dbReference>
<feature type="region of interest" description="Disordered" evidence="3">
    <location>
        <begin position="293"/>
        <end position="318"/>
    </location>
</feature>
<dbReference type="PANTHER" id="PTHR48103">
    <property type="entry name" value="MIDASIN-RELATED"/>
    <property type="match status" value="1"/>
</dbReference>
<accession>A0ABR1G984</accession>
<dbReference type="InterPro" id="IPR027417">
    <property type="entry name" value="P-loop_NTPase"/>
</dbReference>
<evidence type="ECO:0000256" key="1">
    <source>
        <dbReference type="ARBA" id="ARBA00022741"/>
    </source>
</evidence>
<protein>
    <submittedName>
        <fullName evidence="4">Midasin-like protein</fullName>
    </submittedName>
</protein>
<dbReference type="PANTHER" id="PTHR48103:SF2">
    <property type="entry name" value="MIDASIN"/>
    <property type="match status" value="1"/>
</dbReference>
<comment type="caution">
    <text evidence="4">The sequence shown here is derived from an EMBL/GenBank/DDBJ whole genome shotgun (WGS) entry which is preliminary data.</text>
</comment>
<dbReference type="SUPFAM" id="SSF52540">
    <property type="entry name" value="P-loop containing nucleoside triphosphate hydrolases"/>
    <property type="match status" value="1"/>
</dbReference>
<gene>
    <name evidence="4" type="ORF">SO694_0031901</name>
</gene>
<feature type="compositionally biased region" description="Low complexity" evidence="3">
    <location>
        <begin position="182"/>
        <end position="201"/>
    </location>
</feature>
<dbReference type="Proteomes" id="UP001363151">
    <property type="component" value="Unassembled WGS sequence"/>
</dbReference>
<feature type="compositionally biased region" description="Low complexity" evidence="3">
    <location>
        <begin position="158"/>
        <end position="171"/>
    </location>
</feature>
<feature type="non-terminal residue" evidence="4">
    <location>
        <position position="318"/>
    </location>
</feature>
<sequence>MTILGFRTSASRRGVAWSYVAARLGVVCARVNNREHADVAEYVGRFAPEPDGSIGWRNGTLTAALRRGEWLLDELNLAPPDVLEALNLAPPDVLEALNRLLDDNRELRIPETGEVVEPAPGIALFTRDEGGGPMKRAAARRDEALGLVAEPDFWRGMPASSAPRCARPRAAAPRRRRREPGATRGSSTASRRRSATPSRPATRTRRTTSRTATARSRTYTVAYGDHHAIVVVLLYTPGARDGPFYGLFRDHLRYFDVDSAECFATASEKPAVGPLVETLFEIGQTLGVEVSSAATASTRSRSPSRAAGSASAASWRRA</sequence>
<organism evidence="4 5">
    <name type="scientific">Aureococcus anophagefferens</name>
    <name type="common">Harmful bloom alga</name>
    <dbReference type="NCBI Taxonomy" id="44056"/>
    <lineage>
        <taxon>Eukaryota</taxon>
        <taxon>Sar</taxon>
        <taxon>Stramenopiles</taxon>
        <taxon>Ochrophyta</taxon>
        <taxon>Pelagophyceae</taxon>
        <taxon>Pelagomonadales</taxon>
        <taxon>Pelagomonadaceae</taxon>
        <taxon>Aureococcus</taxon>
    </lineage>
</organism>
<proteinExistence type="predicted"/>
<name>A0ABR1G984_AURAN</name>
<keyword evidence="1" id="KW-0547">Nucleotide-binding</keyword>
<keyword evidence="5" id="KW-1185">Reference proteome</keyword>
<evidence type="ECO:0000256" key="3">
    <source>
        <dbReference type="SAM" id="MobiDB-lite"/>
    </source>
</evidence>
<reference evidence="4 5" key="1">
    <citation type="submission" date="2024-03" db="EMBL/GenBank/DDBJ databases">
        <title>Aureococcus anophagefferens CCMP1851 and Kratosvirus quantuckense: Draft genome of a second virus-susceptible host strain in the model system.</title>
        <authorList>
            <person name="Chase E."/>
            <person name="Truchon A.R."/>
            <person name="Schepens W."/>
            <person name="Wilhelm S.W."/>
        </authorList>
    </citation>
    <scope>NUCLEOTIDE SEQUENCE [LARGE SCALE GENOMIC DNA]</scope>
    <source>
        <strain evidence="4 5">CCMP1851</strain>
    </source>
</reference>
<feature type="region of interest" description="Disordered" evidence="3">
    <location>
        <begin position="158"/>
        <end position="215"/>
    </location>
</feature>
<dbReference type="Gene3D" id="3.40.50.300">
    <property type="entry name" value="P-loop containing nucleotide triphosphate hydrolases"/>
    <property type="match status" value="1"/>
</dbReference>
<evidence type="ECO:0000256" key="2">
    <source>
        <dbReference type="ARBA" id="ARBA00022840"/>
    </source>
</evidence>